<evidence type="ECO:0000256" key="1">
    <source>
        <dbReference type="SAM" id="MobiDB-lite"/>
    </source>
</evidence>
<dbReference type="OrthoDB" id="2562728at2759"/>
<feature type="region of interest" description="Disordered" evidence="1">
    <location>
        <begin position="84"/>
        <end position="155"/>
    </location>
</feature>
<evidence type="ECO:0000313" key="2">
    <source>
        <dbReference type="EMBL" id="RXK36003.1"/>
    </source>
</evidence>
<comment type="caution">
    <text evidence="2">The sequence shown here is derived from an EMBL/GenBank/DDBJ whole genome shotgun (WGS) entry which is preliminary data.</text>
</comment>
<evidence type="ECO:0000313" key="3">
    <source>
        <dbReference type="Proteomes" id="UP000289152"/>
    </source>
</evidence>
<feature type="compositionally biased region" description="Polar residues" evidence="1">
    <location>
        <begin position="113"/>
        <end position="122"/>
    </location>
</feature>
<dbReference type="EMBL" id="SDIL01000112">
    <property type="protein sequence ID" value="RXK36003.1"/>
    <property type="molecule type" value="Genomic_DNA"/>
</dbReference>
<dbReference type="Proteomes" id="UP000289152">
    <property type="component" value="Unassembled WGS sequence"/>
</dbReference>
<sequence>MPGYIAGEAWTDEHTVDLVRGIVGIVLSSRMELYDRPSLRPVANNGGDRINKKTQSLLKAWAKSVPGAEKVVIEELARVTISKGYKKKTRVSPKKNGGGGGGNGLNLGGESSPMMNDENQISRTRKMLEDSPSKKRKKEDEKEEEEEFEMMFKFE</sequence>
<dbReference type="InParanoid" id="A0A4Q1BG66"/>
<protein>
    <submittedName>
        <fullName evidence="2">Uncharacterized protein</fullName>
    </submittedName>
</protein>
<gene>
    <name evidence="2" type="ORF">M231_06717</name>
</gene>
<dbReference type="AlphaFoldDB" id="A0A4Q1BG66"/>
<feature type="compositionally biased region" description="Gly residues" evidence="1">
    <location>
        <begin position="96"/>
        <end position="107"/>
    </location>
</feature>
<reference evidence="2 3" key="1">
    <citation type="submission" date="2016-06" db="EMBL/GenBank/DDBJ databases">
        <title>Evolution of pathogenesis and genome organization in the Tremellales.</title>
        <authorList>
            <person name="Cuomo C."/>
            <person name="Litvintseva A."/>
            <person name="Heitman J."/>
            <person name="Chen Y."/>
            <person name="Sun S."/>
            <person name="Springer D."/>
            <person name="Dromer F."/>
            <person name="Young S."/>
            <person name="Zeng Q."/>
            <person name="Chapman S."/>
            <person name="Gujja S."/>
            <person name="Saif S."/>
            <person name="Birren B."/>
        </authorList>
    </citation>
    <scope>NUCLEOTIDE SEQUENCE [LARGE SCALE GENOMIC DNA]</scope>
    <source>
        <strain evidence="2 3">ATCC 28783</strain>
    </source>
</reference>
<proteinExistence type="predicted"/>
<name>A0A4Q1BG66_TREME</name>
<feature type="compositionally biased region" description="Basic residues" evidence="1">
    <location>
        <begin position="84"/>
        <end position="93"/>
    </location>
</feature>
<accession>A0A4Q1BG66</accession>
<keyword evidence="3" id="KW-1185">Reference proteome</keyword>
<organism evidence="2 3">
    <name type="scientific">Tremella mesenterica</name>
    <name type="common">Jelly fungus</name>
    <dbReference type="NCBI Taxonomy" id="5217"/>
    <lineage>
        <taxon>Eukaryota</taxon>
        <taxon>Fungi</taxon>
        <taxon>Dikarya</taxon>
        <taxon>Basidiomycota</taxon>
        <taxon>Agaricomycotina</taxon>
        <taxon>Tremellomycetes</taxon>
        <taxon>Tremellales</taxon>
        <taxon>Tremellaceae</taxon>
        <taxon>Tremella</taxon>
    </lineage>
</organism>
<dbReference type="VEuPathDB" id="FungiDB:TREMEDRAFT_60835"/>